<protein>
    <recommendedName>
        <fullName evidence="2">histidine kinase</fullName>
        <ecNumber evidence="2">2.7.13.3</ecNumber>
    </recommendedName>
</protein>
<feature type="transmembrane region" description="Helical" evidence="6">
    <location>
        <begin position="287"/>
        <end position="310"/>
    </location>
</feature>
<feature type="domain" description="Histidine kinase" evidence="7">
    <location>
        <begin position="439"/>
        <end position="536"/>
    </location>
</feature>
<dbReference type="InterPro" id="IPR010559">
    <property type="entry name" value="Sig_transdc_His_kin_internal"/>
</dbReference>
<dbReference type="GO" id="GO:0000155">
    <property type="term" value="F:phosphorelay sensor kinase activity"/>
    <property type="evidence" value="ECO:0007669"/>
    <property type="project" value="InterPro"/>
</dbReference>
<comment type="catalytic activity">
    <reaction evidence="1">
        <text>ATP + protein L-histidine = ADP + protein N-phospho-L-histidine.</text>
        <dbReference type="EC" id="2.7.13.3"/>
    </reaction>
</comment>
<accession>A0A7V8C6X3</accession>
<keyword evidence="6" id="KW-0812">Transmembrane</keyword>
<dbReference type="PROSITE" id="PS50109">
    <property type="entry name" value="HIS_KIN"/>
    <property type="match status" value="1"/>
</dbReference>
<gene>
    <name evidence="8" type="ORF">GBM73_01530</name>
</gene>
<keyword evidence="5" id="KW-0902">Two-component regulatory system</keyword>
<dbReference type="EC" id="2.7.13.3" evidence="2"/>
<keyword evidence="8" id="KW-0067">ATP-binding</keyword>
<dbReference type="AlphaFoldDB" id="A0A7V8C6X3"/>
<evidence type="ECO:0000313" key="9">
    <source>
        <dbReference type="Proteomes" id="UP000469871"/>
    </source>
</evidence>
<feature type="transmembrane region" description="Helical" evidence="6">
    <location>
        <begin position="12"/>
        <end position="34"/>
    </location>
</feature>
<evidence type="ECO:0000256" key="2">
    <source>
        <dbReference type="ARBA" id="ARBA00012438"/>
    </source>
</evidence>
<name>A0A7V8C6X3_ENTFC</name>
<dbReference type="Pfam" id="PF02518">
    <property type="entry name" value="HATPase_c"/>
    <property type="match status" value="1"/>
</dbReference>
<evidence type="ECO:0000259" key="7">
    <source>
        <dbReference type="PROSITE" id="PS50109"/>
    </source>
</evidence>
<dbReference type="PRINTS" id="PR00344">
    <property type="entry name" value="BCTRLSENSOR"/>
</dbReference>
<evidence type="ECO:0000256" key="5">
    <source>
        <dbReference type="ARBA" id="ARBA00023012"/>
    </source>
</evidence>
<keyword evidence="4" id="KW-0418">Kinase</keyword>
<dbReference type="SUPFAM" id="SSF55874">
    <property type="entry name" value="ATPase domain of HSP90 chaperone/DNA topoisomerase II/histidine kinase"/>
    <property type="match status" value="1"/>
</dbReference>
<dbReference type="PANTHER" id="PTHR34220">
    <property type="entry name" value="SENSOR HISTIDINE KINASE YPDA"/>
    <property type="match status" value="1"/>
</dbReference>
<reference evidence="8 9" key="1">
    <citation type="submission" date="2019-10" db="EMBL/GenBank/DDBJ databases">
        <title>Evolutionary dynamics of vancomycin-resistant Enterococcus faecium during gastrointestinal tract colonization and bloodstream infection in immunocompromised pediatric patients.</title>
        <authorList>
            <person name="Chilambi G.S."/>
            <person name="Nordstrom H.R."/>
            <person name="Evans D.R."/>
            <person name="Ferrolino J."/>
            <person name="Hayden R.T."/>
            <person name="Maron G.M."/>
            <person name="Vo A.N."/>
            <person name="Gilmore M.S."/>
            <person name="Wolf J."/>
            <person name="Rosch J.W."/>
            <person name="Van Tyne D."/>
        </authorList>
    </citation>
    <scope>NUCLEOTIDE SEQUENCE [LARGE SCALE GENOMIC DNA]</scope>
    <source>
        <strain evidence="8 9">VRECG27</strain>
    </source>
</reference>
<dbReference type="GO" id="GO:0005524">
    <property type="term" value="F:ATP binding"/>
    <property type="evidence" value="ECO:0007669"/>
    <property type="project" value="UniProtKB-KW"/>
</dbReference>
<keyword evidence="6" id="KW-0472">Membrane</keyword>
<dbReference type="EMBL" id="WEFP01000001">
    <property type="protein sequence ID" value="KAB7576071.1"/>
    <property type="molecule type" value="Genomic_DNA"/>
</dbReference>
<organism evidence="8 9">
    <name type="scientific">Enterococcus faecium</name>
    <name type="common">Streptococcus faecium</name>
    <dbReference type="NCBI Taxonomy" id="1352"/>
    <lineage>
        <taxon>Bacteria</taxon>
        <taxon>Bacillati</taxon>
        <taxon>Bacillota</taxon>
        <taxon>Bacilli</taxon>
        <taxon>Lactobacillales</taxon>
        <taxon>Enterococcaceae</taxon>
        <taxon>Enterococcus</taxon>
    </lineage>
</organism>
<dbReference type="Proteomes" id="UP000469871">
    <property type="component" value="Unassembled WGS sequence"/>
</dbReference>
<comment type="caution">
    <text evidence="8">The sequence shown here is derived from an EMBL/GenBank/DDBJ whole genome shotgun (WGS) entry which is preliminary data.</text>
</comment>
<dbReference type="Gene3D" id="3.30.565.10">
    <property type="entry name" value="Histidine kinase-like ATPase, C-terminal domain"/>
    <property type="match status" value="1"/>
</dbReference>
<proteinExistence type="predicted"/>
<dbReference type="InterPro" id="IPR003594">
    <property type="entry name" value="HATPase_dom"/>
</dbReference>
<evidence type="ECO:0000256" key="6">
    <source>
        <dbReference type="SAM" id="Phobius"/>
    </source>
</evidence>
<dbReference type="InterPro" id="IPR004358">
    <property type="entry name" value="Sig_transdc_His_kin-like_C"/>
</dbReference>
<evidence type="ECO:0000256" key="3">
    <source>
        <dbReference type="ARBA" id="ARBA00022679"/>
    </source>
</evidence>
<dbReference type="RefSeq" id="WP_046668680.1">
    <property type="nucleotide sequence ID" value="NZ_CP016163.1"/>
</dbReference>
<dbReference type="InterPro" id="IPR036890">
    <property type="entry name" value="HATPase_C_sf"/>
</dbReference>
<dbReference type="InterPro" id="IPR005467">
    <property type="entry name" value="His_kinase_dom"/>
</dbReference>
<sequence length="544" mass="62021">MRKKIKEHELFAKLLFILFIGLFLQAIVISLFIYHRSRDAYIQLFNQSNDVVLKKIQSEFESLNDTIENTLAAFDSNPAVKSYFSNDPAQHMEQLQQLRTIQKMNDSLSKIHPMIDYDVLIFGENGRTFVGNDMLTAVSADSFFQSAIAQRVNERAADTQMLFAHHGLTLRDKKAPSVFFVKKLKNTLNHVYGYAVLSISSKQLANLFQSVVNPEISKISFMNEEQTIIASNEENTIGSRSMIFKKLTVGETTISNGQQLTRLPLYRQDCTLLSQVDLHSLSNQMGVIFPIILYNIVTLAFAGSLVFMYLDRHTKSINQLLSNAQHHYEQTIQDEKKKRSLEIQTMQAQIQPHFIYNTLTSLKFLIWQKKTDEAVQGIDSFITLLRSTIGKKEEVIPVKEEIKSVQSYIDLLSMRYGERISAKIMIPDELQSLSMPNMILQPIIENAYLHAFHNKTQGFITVYGKTKNQLLLFEVIDNGDGFDTENTKQKNDHFSGIGISHVDERIRLMYGDAYGLTIQSVIGTGTTVTICLPLLPKNQSEYQK</sequence>
<evidence type="ECO:0000313" key="8">
    <source>
        <dbReference type="EMBL" id="KAB7576071.1"/>
    </source>
</evidence>
<evidence type="ECO:0000256" key="1">
    <source>
        <dbReference type="ARBA" id="ARBA00000085"/>
    </source>
</evidence>
<dbReference type="InterPro" id="IPR050640">
    <property type="entry name" value="Bact_2-comp_sensor_kinase"/>
</dbReference>
<dbReference type="Pfam" id="PF06580">
    <property type="entry name" value="His_kinase"/>
    <property type="match status" value="1"/>
</dbReference>
<keyword evidence="3" id="KW-0808">Transferase</keyword>
<dbReference type="PANTHER" id="PTHR34220:SF7">
    <property type="entry name" value="SENSOR HISTIDINE KINASE YPDA"/>
    <property type="match status" value="1"/>
</dbReference>
<keyword evidence="8" id="KW-0547">Nucleotide-binding</keyword>
<dbReference type="GO" id="GO:0016020">
    <property type="term" value="C:membrane"/>
    <property type="evidence" value="ECO:0007669"/>
    <property type="project" value="InterPro"/>
</dbReference>
<keyword evidence="6" id="KW-1133">Transmembrane helix</keyword>
<evidence type="ECO:0000256" key="4">
    <source>
        <dbReference type="ARBA" id="ARBA00022777"/>
    </source>
</evidence>